<feature type="signal peptide" evidence="2">
    <location>
        <begin position="1"/>
        <end position="33"/>
    </location>
</feature>
<dbReference type="Proteomes" id="UP000026960">
    <property type="component" value="Chromosome 11"/>
</dbReference>
<name>A0A0D3HJY2_9ORYZ</name>
<feature type="compositionally biased region" description="Polar residues" evidence="1">
    <location>
        <begin position="64"/>
        <end position="78"/>
    </location>
</feature>
<keyword evidence="4" id="KW-1185">Reference proteome</keyword>
<sequence length="78" mass="8269">MSVSIIFGRRRRLRLPGATKLLLLLLLTVLLLAAMHCGCAAAVQGGEAGRRMLREGVSAPASPMPNTLHQTNDPTACC</sequence>
<dbReference type="PaxDb" id="65489-OBART11G07730.1"/>
<dbReference type="Gramene" id="OBART11G07730.1">
    <property type="protein sequence ID" value="OBART11G07730.1"/>
    <property type="gene ID" value="OBART11G07730"/>
</dbReference>
<proteinExistence type="predicted"/>
<dbReference type="AlphaFoldDB" id="A0A0D3HJY2"/>
<evidence type="ECO:0000256" key="1">
    <source>
        <dbReference type="SAM" id="MobiDB-lite"/>
    </source>
</evidence>
<accession>A0A0D3HJY2</accession>
<dbReference type="HOGENOM" id="CLU_202099_0_0_1"/>
<reference evidence="3" key="2">
    <citation type="submission" date="2015-03" db="UniProtKB">
        <authorList>
            <consortium name="EnsemblPlants"/>
        </authorList>
    </citation>
    <scope>IDENTIFICATION</scope>
</reference>
<evidence type="ECO:0000313" key="3">
    <source>
        <dbReference type="EnsemblPlants" id="OBART11G07730.1"/>
    </source>
</evidence>
<organism evidence="3">
    <name type="scientific">Oryza barthii</name>
    <dbReference type="NCBI Taxonomy" id="65489"/>
    <lineage>
        <taxon>Eukaryota</taxon>
        <taxon>Viridiplantae</taxon>
        <taxon>Streptophyta</taxon>
        <taxon>Embryophyta</taxon>
        <taxon>Tracheophyta</taxon>
        <taxon>Spermatophyta</taxon>
        <taxon>Magnoliopsida</taxon>
        <taxon>Liliopsida</taxon>
        <taxon>Poales</taxon>
        <taxon>Poaceae</taxon>
        <taxon>BOP clade</taxon>
        <taxon>Oryzoideae</taxon>
        <taxon>Oryzeae</taxon>
        <taxon>Oryzinae</taxon>
        <taxon>Oryza</taxon>
    </lineage>
</organism>
<protein>
    <submittedName>
        <fullName evidence="3">Uncharacterized protein</fullName>
    </submittedName>
</protein>
<dbReference type="EnsemblPlants" id="OBART11G07730.1">
    <property type="protein sequence ID" value="OBART11G07730.1"/>
    <property type="gene ID" value="OBART11G07730"/>
</dbReference>
<evidence type="ECO:0000313" key="4">
    <source>
        <dbReference type="Proteomes" id="UP000026960"/>
    </source>
</evidence>
<keyword evidence="2" id="KW-0732">Signal</keyword>
<evidence type="ECO:0000256" key="2">
    <source>
        <dbReference type="SAM" id="SignalP"/>
    </source>
</evidence>
<feature type="region of interest" description="Disordered" evidence="1">
    <location>
        <begin position="57"/>
        <end position="78"/>
    </location>
</feature>
<feature type="chain" id="PRO_5002264185" evidence="2">
    <location>
        <begin position="34"/>
        <end position="78"/>
    </location>
</feature>
<reference evidence="3" key="1">
    <citation type="journal article" date="2009" name="Rice">
        <title>De Novo Next Generation Sequencing of Plant Genomes.</title>
        <authorList>
            <person name="Rounsley S."/>
            <person name="Marri P.R."/>
            <person name="Yu Y."/>
            <person name="He R."/>
            <person name="Sisneros N."/>
            <person name="Goicoechea J.L."/>
            <person name="Lee S.J."/>
            <person name="Angelova A."/>
            <person name="Kudrna D."/>
            <person name="Luo M."/>
            <person name="Affourtit J."/>
            <person name="Desany B."/>
            <person name="Knight J."/>
            <person name="Niazi F."/>
            <person name="Egholm M."/>
            <person name="Wing R.A."/>
        </authorList>
    </citation>
    <scope>NUCLEOTIDE SEQUENCE [LARGE SCALE GENOMIC DNA]</scope>
    <source>
        <strain evidence="3">cv. IRGC 105608</strain>
    </source>
</reference>